<dbReference type="InterPro" id="IPR002734">
    <property type="entry name" value="RibDG_C"/>
</dbReference>
<name>A0A5C5RR33_9ACTN</name>
<dbReference type="Proteomes" id="UP000319792">
    <property type="component" value="Unassembled WGS sequence"/>
</dbReference>
<dbReference type="OrthoDB" id="5243299at2"/>
<sequence length="223" mass="23497">MSGDHIRWSSPSKIPRYGRDVIEPLPADDAALALAYAHPAAEGRAYVRANMISSLDGSSTAAGLSGGLGGDGDRRVFRALRAAADVVLVGAATVRDEDYGTPEHPALAVVTRGTLARTPRLYPADGPEPIVYSGHGGSVDLHAVLDDLYARGHRRVLAEGGPGVLGALLAAGLVDELCLTIAPIVAGGDGKRIVTGPDLPLDRWHRRHVLADDEGYLYSRWAR</sequence>
<comment type="pathway">
    <text evidence="1">Cofactor biosynthesis; riboflavin biosynthesis.</text>
</comment>
<evidence type="ECO:0000256" key="2">
    <source>
        <dbReference type="ARBA" id="ARBA00022857"/>
    </source>
</evidence>
<keyword evidence="2" id="KW-0521">NADP</keyword>
<accession>A0A5C5RR33</accession>
<dbReference type="AlphaFoldDB" id="A0A5C5RR33"/>
<dbReference type="PANTHER" id="PTHR38011:SF7">
    <property type="entry name" value="2,5-DIAMINO-6-RIBOSYLAMINO-4(3H)-PYRIMIDINONE 5'-PHOSPHATE REDUCTASE"/>
    <property type="match status" value="1"/>
</dbReference>
<keyword evidence="6" id="KW-1185">Reference proteome</keyword>
<evidence type="ECO:0000256" key="3">
    <source>
        <dbReference type="ARBA" id="ARBA00023002"/>
    </source>
</evidence>
<dbReference type="SUPFAM" id="SSF53597">
    <property type="entry name" value="Dihydrofolate reductase-like"/>
    <property type="match status" value="1"/>
</dbReference>
<proteinExistence type="predicted"/>
<feature type="domain" description="Bacterial bifunctional deaminase-reductase C-terminal" evidence="4">
    <location>
        <begin position="45"/>
        <end position="217"/>
    </location>
</feature>
<reference evidence="5 6" key="1">
    <citation type="submission" date="2019-06" db="EMBL/GenBank/DDBJ databases">
        <authorList>
            <person name="Teng J.L.L."/>
            <person name="Lee H.H."/>
            <person name="Lau S.K.P."/>
            <person name="Woo P.C.Y."/>
        </authorList>
    </citation>
    <scope>NUCLEOTIDE SEQUENCE [LARGE SCALE GENOMIC DNA]</scope>
    <source>
        <strain evidence="5 6">HKU70</strain>
    </source>
</reference>
<dbReference type="PANTHER" id="PTHR38011">
    <property type="entry name" value="DIHYDROFOLATE REDUCTASE FAMILY PROTEIN (AFU_ORTHOLOGUE AFUA_8G06820)"/>
    <property type="match status" value="1"/>
</dbReference>
<protein>
    <submittedName>
        <fullName evidence="5">Pyrimidine reductase family protein</fullName>
    </submittedName>
</protein>
<evidence type="ECO:0000313" key="6">
    <source>
        <dbReference type="Proteomes" id="UP000319792"/>
    </source>
</evidence>
<evidence type="ECO:0000259" key="4">
    <source>
        <dbReference type="Pfam" id="PF01872"/>
    </source>
</evidence>
<organism evidence="5 6">
    <name type="scientific">Tsukamurella sputi</name>
    <dbReference type="NCBI Taxonomy" id="2591848"/>
    <lineage>
        <taxon>Bacteria</taxon>
        <taxon>Bacillati</taxon>
        <taxon>Actinomycetota</taxon>
        <taxon>Actinomycetes</taxon>
        <taxon>Mycobacteriales</taxon>
        <taxon>Tsukamurellaceae</taxon>
        <taxon>Tsukamurella</taxon>
    </lineage>
</organism>
<dbReference type="Pfam" id="PF01872">
    <property type="entry name" value="RibD_C"/>
    <property type="match status" value="1"/>
</dbReference>
<dbReference type="Gene3D" id="3.40.430.10">
    <property type="entry name" value="Dihydrofolate Reductase, subunit A"/>
    <property type="match status" value="2"/>
</dbReference>
<dbReference type="GO" id="GO:0009231">
    <property type="term" value="P:riboflavin biosynthetic process"/>
    <property type="evidence" value="ECO:0007669"/>
    <property type="project" value="InterPro"/>
</dbReference>
<reference evidence="5 6" key="2">
    <citation type="submission" date="2019-08" db="EMBL/GenBank/DDBJ databases">
        <title>Tsukamurella conjunctivitidis sp. nov., Tsukamurella assacharolytica sp. nov. and Tsukamurella sputae sp. nov. isolated from patients with conjunctivitis, bacteraemia (lymphoma) and respiratory infection (sputum) in Hong Kong.</title>
        <authorList>
            <person name="Fok K.M.N."/>
            <person name="Fong J.Y.H."/>
        </authorList>
    </citation>
    <scope>NUCLEOTIDE SEQUENCE [LARGE SCALE GENOMIC DNA]</scope>
    <source>
        <strain evidence="5 6">HKU70</strain>
    </source>
</reference>
<evidence type="ECO:0000256" key="1">
    <source>
        <dbReference type="ARBA" id="ARBA00005104"/>
    </source>
</evidence>
<gene>
    <name evidence="5" type="ORF">FK268_07140</name>
</gene>
<evidence type="ECO:0000313" key="5">
    <source>
        <dbReference type="EMBL" id="TWS24998.1"/>
    </source>
</evidence>
<comment type="caution">
    <text evidence="5">The sequence shown here is derived from an EMBL/GenBank/DDBJ whole genome shotgun (WGS) entry which is preliminary data.</text>
</comment>
<dbReference type="InterPro" id="IPR024072">
    <property type="entry name" value="DHFR-like_dom_sf"/>
</dbReference>
<dbReference type="GO" id="GO:0008703">
    <property type="term" value="F:5-amino-6-(5-phosphoribosylamino)uracil reductase activity"/>
    <property type="evidence" value="ECO:0007669"/>
    <property type="project" value="InterPro"/>
</dbReference>
<keyword evidence="3" id="KW-0560">Oxidoreductase</keyword>
<dbReference type="EMBL" id="VIGV01000002">
    <property type="protein sequence ID" value="TWS24998.1"/>
    <property type="molecule type" value="Genomic_DNA"/>
</dbReference>
<dbReference type="InterPro" id="IPR050765">
    <property type="entry name" value="Riboflavin_Biosynth_HTPR"/>
</dbReference>